<protein>
    <recommendedName>
        <fullName evidence="4">DUF805 domain-containing protein</fullName>
    </recommendedName>
</protein>
<sequence length="121" mass="13622">MEEKAIFEYFKEGVTLKYMDFSGRARRREYWSYTLCAFVIGFVAGLIDGLIGLHSVLSLIVSLALLLPGLAISVRRLHDLGKDWKYLLIALIPFGAFYLIYLFVQEGEPGDNAYGPNPKGL</sequence>
<keyword evidence="1" id="KW-0472">Membrane</keyword>
<dbReference type="Proteomes" id="UP000070224">
    <property type="component" value="Unassembled WGS sequence"/>
</dbReference>
<dbReference type="PATRIC" id="fig|322095.3.peg.446"/>
<evidence type="ECO:0000313" key="2">
    <source>
        <dbReference type="EMBL" id="KXB77694.1"/>
    </source>
</evidence>
<dbReference type="InterPro" id="IPR008523">
    <property type="entry name" value="DUF805"/>
</dbReference>
<dbReference type="OrthoDB" id="9812349at2"/>
<dbReference type="EMBL" id="LSDK01000030">
    <property type="protein sequence ID" value="KXB77694.1"/>
    <property type="molecule type" value="Genomic_DNA"/>
</dbReference>
<keyword evidence="3" id="KW-1185">Reference proteome</keyword>
<organism evidence="2 3">
    <name type="scientific">Porphyromonas somerae</name>
    <dbReference type="NCBI Taxonomy" id="322095"/>
    <lineage>
        <taxon>Bacteria</taxon>
        <taxon>Pseudomonadati</taxon>
        <taxon>Bacteroidota</taxon>
        <taxon>Bacteroidia</taxon>
        <taxon>Bacteroidales</taxon>
        <taxon>Porphyromonadaceae</taxon>
        <taxon>Porphyromonas</taxon>
    </lineage>
</organism>
<feature type="transmembrane region" description="Helical" evidence="1">
    <location>
        <begin position="53"/>
        <end position="74"/>
    </location>
</feature>
<dbReference type="PANTHER" id="PTHR34980:SF2">
    <property type="entry name" value="INNER MEMBRANE PROTEIN YHAH-RELATED"/>
    <property type="match status" value="1"/>
</dbReference>
<evidence type="ECO:0000313" key="3">
    <source>
        <dbReference type="Proteomes" id="UP000070224"/>
    </source>
</evidence>
<dbReference type="Pfam" id="PF05656">
    <property type="entry name" value="DUF805"/>
    <property type="match status" value="1"/>
</dbReference>
<accession>A0A134BCL7</accession>
<keyword evidence="1" id="KW-0812">Transmembrane</keyword>
<proteinExistence type="predicted"/>
<feature type="transmembrane region" description="Helical" evidence="1">
    <location>
        <begin position="86"/>
        <end position="104"/>
    </location>
</feature>
<gene>
    <name evidence="2" type="ORF">HMPREF3185_00451</name>
</gene>
<evidence type="ECO:0008006" key="4">
    <source>
        <dbReference type="Google" id="ProtNLM"/>
    </source>
</evidence>
<keyword evidence="1" id="KW-1133">Transmembrane helix</keyword>
<comment type="caution">
    <text evidence="2">The sequence shown here is derived from an EMBL/GenBank/DDBJ whole genome shotgun (WGS) entry which is preliminary data.</text>
</comment>
<evidence type="ECO:0000256" key="1">
    <source>
        <dbReference type="SAM" id="Phobius"/>
    </source>
</evidence>
<dbReference type="AlphaFoldDB" id="A0A134BCL7"/>
<dbReference type="RefSeq" id="WP_060934966.1">
    <property type="nucleotide sequence ID" value="NZ_KQ960419.1"/>
</dbReference>
<feature type="transmembrane region" description="Helical" evidence="1">
    <location>
        <begin position="30"/>
        <end position="47"/>
    </location>
</feature>
<dbReference type="GO" id="GO:0005886">
    <property type="term" value="C:plasma membrane"/>
    <property type="evidence" value="ECO:0007669"/>
    <property type="project" value="TreeGrafter"/>
</dbReference>
<name>A0A134BCL7_9PORP</name>
<reference evidence="3" key="1">
    <citation type="submission" date="2016-01" db="EMBL/GenBank/DDBJ databases">
        <authorList>
            <person name="Mitreva M."/>
            <person name="Pepin K.H."/>
            <person name="Mihindukulasuriya K.A."/>
            <person name="Fulton R."/>
            <person name="Fronick C."/>
            <person name="O'Laughlin M."/>
            <person name="Miner T."/>
            <person name="Herter B."/>
            <person name="Rosa B.A."/>
            <person name="Cordes M."/>
            <person name="Tomlinson C."/>
            <person name="Wollam A."/>
            <person name="Palsikar V.B."/>
            <person name="Mardis E.R."/>
            <person name="Wilson R.K."/>
        </authorList>
    </citation>
    <scope>NUCLEOTIDE SEQUENCE [LARGE SCALE GENOMIC DNA]</scope>
    <source>
        <strain evidence="3">KA00683</strain>
    </source>
</reference>
<dbReference type="PANTHER" id="PTHR34980">
    <property type="entry name" value="INNER MEMBRANE PROTEIN-RELATED-RELATED"/>
    <property type="match status" value="1"/>
</dbReference>